<name>A0A9D4SM60_DERFA</name>
<dbReference type="PANTHER" id="PTHR20371">
    <property type="entry name" value="ENOLASE-PHOSPHATASE E1"/>
    <property type="match status" value="1"/>
</dbReference>
<dbReference type="SUPFAM" id="SSF56784">
    <property type="entry name" value="HAD-like"/>
    <property type="match status" value="1"/>
</dbReference>
<evidence type="ECO:0000256" key="3">
    <source>
        <dbReference type="ARBA" id="ARBA00023167"/>
    </source>
</evidence>
<comment type="caution">
    <text evidence="4">The sequence shown here is derived from an EMBL/GenBank/DDBJ whole genome shotgun (WGS) entry which is preliminary data.</text>
</comment>
<reference evidence="4" key="1">
    <citation type="submission" date="2020-06" db="EMBL/GenBank/DDBJ databases">
        <authorList>
            <person name="Ji K."/>
            <person name="Li J."/>
        </authorList>
    </citation>
    <scope>NUCLEOTIDE SEQUENCE</scope>
    <source>
        <strain evidence="4">JKM2019</strain>
        <tissue evidence="4">Whole body</tissue>
    </source>
</reference>
<dbReference type="Gene3D" id="3.40.50.1000">
    <property type="entry name" value="HAD superfamily/HAD-like"/>
    <property type="match status" value="1"/>
</dbReference>
<sequence>MVRIRKPVAVICDIEGTTTSVRFWHEVIAPFIKENLAACLQDTWTQPETIDVVLGIRHKTAEDIRNGDKELPPILDENSPRKEMIDSIVKNVCYQMQQRKQSNELKAVHLLVWLYGYQNELLKGHVYPDVQPAFHHWKNDLGIRLFTFATGDTIVQKMLFGCSLMGNLNPYIEDFFNYDSVGKKTDSESFRIISKRIQINCNSMVFLSDNLAELKACQAAGVTPILVIRSHNRDLLDSSIQQSLPYKYIKTFEELEFY</sequence>
<evidence type="ECO:0000313" key="4">
    <source>
        <dbReference type="EMBL" id="KAH7646240.1"/>
    </source>
</evidence>
<dbReference type="PANTHER" id="PTHR20371:SF1">
    <property type="entry name" value="ENOLASE-PHOSPHATASE E1"/>
    <property type="match status" value="1"/>
</dbReference>
<organism evidence="4">
    <name type="scientific">Dermatophagoides farinae</name>
    <name type="common">American house dust mite</name>
    <dbReference type="NCBI Taxonomy" id="6954"/>
    <lineage>
        <taxon>Eukaryota</taxon>
        <taxon>Metazoa</taxon>
        <taxon>Ecdysozoa</taxon>
        <taxon>Arthropoda</taxon>
        <taxon>Chelicerata</taxon>
        <taxon>Arachnida</taxon>
        <taxon>Acari</taxon>
        <taxon>Acariformes</taxon>
        <taxon>Sarcoptiformes</taxon>
        <taxon>Astigmata</taxon>
        <taxon>Psoroptidia</taxon>
        <taxon>Analgoidea</taxon>
        <taxon>Pyroglyphidae</taxon>
        <taxon>Dermatophagoidinae</taxon>
        <taxon>Dermatophagoides</taxon>
    </lineage>
</organism>
<keyword evidence="3" id="KW-0486">Methionine biosynthesis</keyword>
<gene>
    <name evidence="4" type="ORF">HUG17_1778</name>
</gene>
<dbReference type="InterPro" id="IPR023943">
    <property type="entry name" value="Enolase-ppase_E1"/>
</dbReference>
<protein>
    <submittedName>
        <fullName evidence="4">Enolase-phosphatase e1-like protein 6</fullName>
    </submittedName>
</protein>
<dbReference type="InterPro" id="IPR023214">
    <property type="entry name" value="HAD_sf"/>
</dbReference>
<dbReference type="AlphaFoldDB" id="A0A9D4SM60"/>
<dbReference type="GO" id="GO:0043874">
    <property type="term" value="F:acireductone synthase activity"/>
    <property type="evidence" value="ECO:0007669"/>
    <property type="project" value="InterPro"/>
</dbReference>
<keyword evidence="2" id="KW-0378">Hydrolase</keyword>
<keyword evidence="1" id="KW-0028">Amino-acid biosynthesis</keyword>
<dbReference type="InterPro" id="IPR036412">
    <property type="entry name" value="HAD-like_sf"/>
</dbReference>
<reference evidence="4" key="2">
    <citation type="journal article" date="2021" name="World Allergy Organ. J.">
        <title>Chromosome-level assembly of Dermatophagoides farinae genome and transcriptome reveals two novel allergens Der f 37 and Der f 39.</title>
        <authorList>
            <person name="Chen J."/>
            <person name="Cai Z."/>
            <person name="Fan D."/>
            <person name="Hu J."/>
            <person name="Hou Y."/>
            <person name="He Y."/>
            <person name="Zhang Z."/>
            <person name="Zhao Z."/>
            <person name="Gao P."/>
            <person name="Hu W."/>
            <person name="Sun J."/>
            <person name="Li J."/>
            <person name="Ji K."/>
        </authorList>
    </citation>
    <scope>NUCLEOTIDE SEQUENCE</scope>
    <source>
        <strain evidence="4">JKM2019</strain>
    </source>
</reference>
<dbReference type="Pfam" id="PF00702">
    <property type="entry name" value="Hydrolase"/>
    <property type="match status" value="1"/>
</dbReference>
<dbReference type="EMBL" id="SDOV01000001">
    <property type="protein sequence ID" value="KAH7646240.1"/>
    <property type="molecule type" value="Genomic_DNA"/>
</dbReference>
<dbReference type="Gene3D" id="1.10.720.60">
    <property type="match status" value="1"/>
</dbReference>
<dbReference type="GO" id="GO:0000287">
    <property type="term" value="F:magnesium ion binding"/>
    <property type="evidence" value="ECO:0007669"/>
    <property type="project" value="InterPro"/>
</dbReference>
<evidence type="ECO:0000256" key="2">
    <source>
        <dbReference type="ARBA" id="ARBA00022801"/>
    </source>
</evidence>
<proteinExistence type="predicted"/>
<dbReference type="GO" id="GO:0019509">
    <property type="term" value="P:L-methionine salvage from methylthioadenosine"/>
    <property type="evidence" value="ECO:0007669"/>
    <property type="project" value="InterPro"/>
</dbReference>
<dbReference type="Proteomes" id="UP000828236">
    <property type="component" value="Unassembled WGS sequence"/>
</dbReference>
<dbReference type="OrthoDB" id="6494414at2759"/>
<evidence type="ECO:0000256" key="1">
    <source>
        <dbReference type="ARBA" id="ARBA00022605"/>
    </source>
</evidence>
<dbReference type="NCBIfam" id="TIGR01691">
    <property type="entry name" value="enolase-ppase"/>
    <property type="match status" value="1"/>
</dbReference>
<accession>A0A9D4SM60</accession>